<name>A0AA40Y3Y2_STEMA</name>
<dbReference type="Proteomes" id="UP000634179">
    <property type="component" value="Unassembled WGS sequence"/>
</dbReference>
<accession>A0AA40Y3Y2</accession>
<gene>
    <name evidence="1" type="ORF">I5V89_02985</name>
</gene>
<organism evidence="1 2">
    <name type="scientific">Stenotrophomonas maltophilia</name>
    <name type="common">Pseudomonas maltophilia</name>
    <name type="synonym">Xanthomonas maltophilia</name>
    <dbReference type="NCBI Taxonomy" id="40324"/>
    <lineage>
        <taxon>Bacteria</taxon>
        <taxon>Pseudomonadati</taxon>
        <taxon>Pseudomonadota</taxon>
        <taxon>Gammaproteobacteria</taxon>
        <taxon>Lysobacterales</taxon>
        <taxon>Lysobacteraceae</taxon>
        <taxon>Stenotrophomonas</taxon>
        <taxon>Stenotrophomonas maltophilia group</taxon>
    </lineage>
</organism>
<dbReference type="AlphaFoldDB" id="A0AA40Y3Y2"/>
<protein>
    <submittedName>
        <fullName evidence="1">Uncharacterized protein</fullName>
    </submittedName>
</protein>
<sequence>MVRNPYAIRPKQPAPRRLPTVRIAPDKAAAFRALARQQGLTPTAALAALVAAHADIRQPFGPRVRAKHGPDGMRYGAILPDPKVTEEVAEGLVRDARVAGISLGEAMRQLVDRCLELSSLERAPEHSAGSICTNH</sequence>
<reference evidence="1" key="1">
    <citation type="submission" date="2020-11" db="EMBL/GenBank/DDBJ databases">
        <title>Enhanced detection system for hospital associated transmission using whole genome sequencing surveillance.</title>
        <authorList>
            <person name="Harrison L.H."/>
            <person name="Van Tyne D."/>
            <person name="Marsh J.W."/>
            <person name="Griffith M.P."/>
            <person name="Snyder D.J."/>
            <person name="Cooper V.S."/>
            <person name="Mustapha M."/>
        </authorList>
    </citation>
    <scope>NUCLEOTIDE SEQUENCE</scope>
    <source>
        <strain evidence="1">STEN00053</strain>
    </source>
</reference>
<comment type="caution">
    <text evidence="1">The sequence shown here is derived from an EMBL/GenBank/DDBJ whole genome shotgun (WGS) entry which is preliminary data.</text>
</comment>
<evidence type="ECO:0000313" key="1">
    <source>
        <dbReference type="EMBL" id="MBH1788832.1"/>
    </source>
</evidence>
<dbReference type="RefSeq" id="WP_049419292.1">
    <property type="nucleotide sequence ID" value="NZ_RASX01000007.1"/>
</dbReference>
<dbReference type="EMBL" id="JADUOV010000001">
    <property type="protein sequence ID" value="MBH1788832.1"/>
    <property type="molecule type" value="Genomic_DNA"/>
</dbReference>
<evidence type="ECO:0000313" key="2">
    <source>
        <dbReference type="Proteomes" id="UP000634179"/>
    </source>
</evidence>
<proteinExistence type="predicted"/>